<dbReference type="Proteomes" id="UP000789901">
    <property type="component" value="Unassembled WGS sequence"/>
</dbReference>
<evidence type="ECO:0000313" key="1">
    <source>
        <dbReference type="EMBL" id="CAG8826547.1"/>
    </source>
</evidence>
<evidence type="ECO:0000313" key="2">
    <source>
        <dbReference type="Proteomes" id="UP000789901"/>
    </source>
</evidence>
<protein>
    <submittedName>
        <fullName evidence="1">15772_t:CDS:1</fullName>
    </submittedName>
</protein>
<organism evidence="1 2">
    <name type="scientific">Gigaspora margarita</name>
    <dbReference type="NCBI Taxonomy" id="4874"/>
    <lineage>
        <taxon>Eukaryota</taxon>
        <taxon>Fungi</taxon>
        <taxon>Fungi incertae sedis</taxon>
        <taxon>Mucoromycota</taxon>
        <taxon>Glomeromycotina</taxon>
        <taxon>Glomeromycetes</taxon>
        <taxon>Diversisporales</taxon>
        <taxon>Gigasporaceae</taxon>
        <taxon>Gigaspora</taxon>
    </lineage>
</organism>
<dbReference type="EMBL" id="CAJVQB010038707">
    <property type="protein sequence ID" value="CAG8826547.1"/>
    <property type="molecule type" value="Genomic_DNA"/>
</dbReference>
<name>A0ABN7WCF5_GIGMA</name>
<gene>
    <name evidence="1" type="ORF">GMARGA_LOCUS29158</name>
</gene>
<proteinExistence type="predicted"/>
<reference evidence="1 2" key="1">
    <citation type="submission" date="2021-06" db="EMBL/GenBank/DDBJ databases">
        <authorList>
            <person name="Kallberg Y."/>
            <person name="Tangrot J."/>
            <person name="Rosling A."/>
        </authorList>
    </citation>
    <scope>NUCLEOTIDE SEQUENCE [LARGE SCALE GENOMIC DNA]</scope>
    <source>
        <strain evidence="1 2">120-4 pot B 10/14</strain>
    </source>
</reference>
<accession>A0ABN7WCF5</accession>
<sequence length="113" mass="12712">MVDFATILLKFYTFLDQGNIFSCKLLLVVIEGVLISFSKVIDCLPLSTWEESLEYKNCSGADETLESKKEFEAERGSDEVKGLEIEGSKVDEGLELIKYLKRVRIVNIQNAGV</sequence>
<keyword evidence="2" id="KW-1185">Reference proteome</keyword>
<comment type="caution">
    <text evidence="1">The sequence shown here is derived from an EMBL/GenBank/DDBJ whole genome shotgun (WGS) entry which is preliminary data.</text>
</comment>